<gene>
    <name evidence="1" type="ORF">D5086_020985</name>
</gene>
<keyword evidence="2" id="KW-1185">Reference proteome</keyword>
<sequence length="440" mass="49122">MMQCLSLKTSSAASTTHSPPPNNGDYNCPPASQAGNSADGTPRSSAQPSPTVNLTREYTLAVQTNSYNEMWSRIHNDETQIEEIHDHHNEEDANRLHMTQVLQPNRECVEEALRDAKPNTLTRLVSTYFDNSENTSQLCILLQQSVYRARALYGPLHKLLDVIPTDSESLSQSQCDCAFDVFLQFDRFGNPFPSPESHNFNEMQQCFSELKQQLERRIRKSRSRIHLVRRATFGSALCVIGSVVAVVVSAVGIASHAFVAIAATPICTLPCLPRRLTKKELARVEQLDSASRGTYVLNNQLATLERRVARLYDAVECDKHLIQIGLESGKDLHPISQVLERLKKNHLNFIEQLKDLEEHICLCCNAVNRARGGGNSEGGNVTHLARTFLFIYLEEISHVKSKREGENCHAMESPPVSMAALQLGMSILHFESLGSRDVCL</sequence>
<accession>A0ACC4BME2</accession>
<dbReference type="Proteomes" id="UP000309997">
    <property type="component" value="Unassembled WGS sequence"/>
</dbReference>
<reference evidence="1 2" key="1">
    <citation type="journal article" date="2024" name="Plant Biotechnol. J.">
        <title>Genome and CRISPR/Cas9 system of a widespread forest tree (Populus alba) in the world.</title>
        <authorList>
            <person name="Liu Y.J."/>
            <person name="Jiang P.F."/>
            <person name="Han X.M."/>
            <person name="Li X.Y."/>
            <person name="Wang H.M."/>
            <person name="Wang Y.J."/>
            <person name="Wang X.X."/>
            <person name="Zeng Q.Y."/>
        </authorList>
    </citation>
    <scope>NUCLEOTIDE SEQUENCE [LARGE SCALE GENOMIC DNA]</scope>
    <source>
        <strain evidence="2">cv. PAL-ZL1</strain>
    </source>
</reference>
<evidence type="ECO:0000313" key="1">
    <source>
        <dbReference type="EMBL" id="KAL3579481.1"/>
    </source>
</evidence>
<proteinExistence type="predicted"/>
<protein>
    <submittedName>
        <fullName evidence="1">Uncharacterized protein</fullName>
    </submittedName>
</protein>
<comment type="caution">
    <text evidence="1">The sequence shown here is derived from an EMBL/GenBank/DDBJ whole genome shotgun (WGS) entry which is preliminary data.</text>
</comment>
<name>A0ACC4BME2_POPAL</name>
<organism evidence="1 2">
    <name type="scientific">Populus alba</name>
    <name type="common">White poplar</name>
    <dbReference type="NCBI Taxonomy" id="43335"/>
    <lineage>
        <taxon>Eukaryota</taxon>
        <taxon>Viridiplantae</taxon>
        <taxon>Streptophyta</taxon>
        <taxon>Embryophyta</taxon>
        <taxon>Tracheophyta</taxon>
        <taxon>Spermatophyta</taxon>
        <taxon>Magnoliopsida</taxon>
        <taxon>eudicotyledons</taxon>
        <taxon>Gunneridae</taxon>
        <taxon>Pentapetalae</taxon>
        <taxon>rosids</taxon>
        <taxon>fabids</taxon>
        <taxon>Malpighiales</taxon>
        <taxon>Salicaceae</taxon>
        <taxon>Saliceae</taxon>
        <taxon>Populus</taxon>
    </lineage>
</organism>
<evidence type="ECO:0000313" key="2">
    <source>
        <dbReference type="Proteomes" id="UP000309997"/>
    </source>
</evidence>
<dbReference type="EMBL" id="RCHU02000010">
    <property type="protein sequence ID" value="KAL3579481.1"/>
    <property type="molecule type" value="Genomic_DNA"/>
</dbReference>